<gene>
    <name evidence="1" type="ORF">LCGC14_0113550</name>
</gene>
<accession>A0A0F9V8M5</accession>
<dbReference type="EMBL" id="LAZR01000034">
    <property type="protein sequence ID" value="KKO01551.1"/>
    <property type="molecule type" value="Genomic_DNA"/>
</dbReference>
<name>A0A0F9V8M5_9ZZZZ</name>
<proteinExistence type="predicted"/>
<protein>
    <submittedName>
        <fullName evidence="1">Uncharacterized protein</fullName>
    </submittedName>
</protein>
<reference evidence="1" key="1">
    <citation type="journal article" date="2015" name="Nature">
        <title>Complex archaea that bridge the gap between prokaryotes and eukaryotes.</title>
        <authorList>
            <person name="Spang A."/>
            <person name="Saw J.H."/>
            <person name="Jorgensen S.L."/>
            <person name="Zaremba-Niedzwiedzka K."/>
            <person name="Martijn J."/>
            <person name="Lind A.E."/>
            <person name="van Eijk R."/>
            <person name="Schleper C."/>
            <person name="Guy L."/>
            <person name="Ettema T.J."/>
        </authorList>
    </citation>
    <scope>NUCLEOTIDE SEQUENCE</scope>
</reference>
<organism evidence="1">
    <name type="scientific">marine sediment metagenome</name>
    <dbReference type="NCBI Taxonomy" id="412755"/>
    <lineage>
        <taxon>unclassified sequences</taxon>
        <taxon>metagenomes</taxon>
        <taxon>ecological metagenomes</taxon>
    </lineage>
</organism>
<dbReference type="AlphaFoldDB" id="A0A0F9V8M5"/>
<sequence>MADARGHATVATAKSSHTLLESFLVSMGKTVRCPGGHSLVMIAAVATLPCSEPIGLQPSTDLVTRAGIRVT</sequence>
<evidence type="ECO:0000313" key="1">
    <source>
        <dbReference type="EMBL" id="KKO01551.1"/>
    </source>
</evidence>
<comment type="caution">
    <text evidence="1">The sequence shown here is derived from an EMBL/GenBank/DDBJ whole genome shotgun (WGS) entry which is preliminary data.</text>
</comment>